<evidence type="ECO:0000259" key="1">
    <source>
        <dbReference type="Pfam" id="PF25089"/>
    </source>
</evidence>
<dbReference type="EMBL" id="KV005015">
    <property type="protein sequence ID" value="KZV34919.1"/>
    <property type="molecule type" value="Genomic_DNA"/>
</dbReference>
<dbReference type="InterPro" id="IPR056706">
    <property type="entry name" value="DUF7804"/>
</dbReference>
<dbReference type="AlphaFoldDB" id="A0A2Z7BK95"/>
<reference evidence="2 3" key="1">
    <citation type="journal article" date="2015" name="Proc. Natl. Acad. Sci. U.S.A.">
        <title>The resurrection genome of Boea hygrometrica: A blueprint for survival of dehydration.</title>
        <authorList>
            <person name="Xiao L."/>
            <person name="Yang G."/>
            <person name="Zhang L."/>
            <person name="Yang X."/>
            <person name="Zhao S."/>
            <person name="Ji Z."/>
            <person name="Zhou Q."/>
            <person name="Hu M."/>
            <person name="Wang Y."/>
            <person name="Chen M."/>
            <person name="Xu Y."/>
            <person name="Jin H."/>
            <person name="Xiao X."/>
            <person name="Hu G."/>
            <person name="Bao F."/>
            <person name="Hu Y."/>
            <person name="Wan P."/>
            <person name="Li L."/>
            <person name="Deng X."/>
            <person name="Kuang T."/>
            <person name="Xiang C."/>
            <person name="Zhu J.K."/>
            <person name="Oliver M.J."/>
            <person name="He Y."/>
        </authorList>
    </citation>
    <scope>NUCLEOTIDE SEQUENCE [LARGE SCALE GENOMIC DNA]</scope>
    <source>
        <strain evidence="3">cv. XS01</strain>
    </source>
</reference>
<dbReference type="PANTHER" id="PTHR35127:SF1">
    <property type="entry name" value="GENOME ASSEMBLY, CHROMOSOME: A10"/>
    <property type="match status" value="1"/>
</dbReference>
<proteinExistence type="predicted"/>
<dbReference type="OrthoDB" id="2013011at2759"/>
<organism evidence="2 3">
    <name type="scientific">Dorcoceras hygrometricum</name>
    <dbReference type="NCBI Taxonomy" id="472368"/>
    <lineage>
        <taxon>Eukaryota</taxon>
        <taxon>Viridiplantae</taxon>
        <taxon>Streptophyta</taxon>
        <taxon>Embryophyta</taxon>
        <taxon>Tracheophyta</taxon>
        <taxon>Spermatophyta</taxon>
        <taxon>Magnoliopsida</taxon>
        <taxon>eudicotyledons</taxon>
        <taxon>Gunneridae</taxon>
        <taxon>Pentapetalae</taxon>
        <taxon>asterids</taxon>
        <taxon>lamiids</taxon>
        <taxon>Lamiales</taxon>
        <taxon>Gesneriaceae</taxon>
        <taxon>Didymocarpoideae</taxon>
        <taxon>Trichosporeae</taxon>
        <taxon>Loxocarpinae</taxon>
        <taxon>Dorcoceras</taxon>
    </lineage>
</organism>
<accession>A0A2Z7BK95</accession>
<name>A0A2Z7BK95_9LAMI</name>
<protein>
    <recommendedName>
        <fullName evidence="1">DUF7804 domain-containing protein</fullName>
    </recommendedName>
</protein>
<evidence type="ECO:0000313" key="3">
    <source>
        <dbReference type="Proteomes" id="UP000250235"/>
    </source>
</evidence>
<feature type="domain" description="DUF7804" evidence="1">
    <location>
        <begin position="82"/>
        <end position="166"/>
    </location>
</feature>
<keyword evidence="3" id="KW-1185">Reference proteome</keyword>
<dbReference type="PANTHER" id="PTHR35127">
    <property type="entry name" value="OS03G0736900 PROTEIN"/>
    <property type="match status" value="1"/>
</dbReference>
<dbReference type="Proteomes" id="UP000250235">
    <property type="component" value="Unassembled WGS sequence"/>
</dbReference>
<dbReference type="Pfam" id="PF25089">
    <property type="entry name" value="DUF7804"/>
    <property type="match status" value="1"/>
</dbReference>
<gene>
    <name evidence="2" type="ORF">F511_04893</name>
</gene>
<evidence type="ECO:0000313" key="2">
    <source>
        <dbReference type="EMBL" id="KZV34919.1"/>
    </source>
</evidence>
<sequence>MMAVANGIQPRGNMANSPFLRANKSNQICFSNPCLPTFTQNKKSGKRSLSVSFSLSHNSAIVSSPTDDVLKGADISPSKDSFSSEKIDYWIQESVADIVKNLKKSPLLVQIHAEKNGFGEQRRLKFNIENAILENWDFLKSEWENGGSKTPDAVVFVEELEENPDQELGEGVNRVWGIVVQGKGVECVPRCYLLKTNRICGGLGLGFCTHFCLMRVMDFRESALGQFKDCWLLQ</sequence>